<protein>
    <submittedName>
        <fullName evidence="1">Uncharacterized protein</fullName>
    </submittedName>
</protein>
<name>A0A0A9H3A1_ARUDO</name>
<proteinExistence type="predicted"/>
<evidence type="ECO:0000313" key="1">
    <source>
        <dbReference type="EMBL" id="JAE30274.1"/>
    </source>
</evidence>
<reference evidence="1" key="1">
    <citation type="submission" date="2014-09" db="EMBL/GenBank/DDBJ databases">
        <authorList>
            <person name="Magalhaes I.L.F."/>
            <person name="Oliveira U."/>
            <person name="Santos F.R."/>
            <person name="Vidigal T.H.D.A."/>
            <person name="Brescovit A.D."/>
            <person name="Santos A.J."/>
        </authorList>
    </citation>
    <scope>NUCLEOTIDE SEQUENCE</scope>
    <source>
        <tissue evidence="1">Shoot tissue taken approximately 20 cm above the soil surface</tissue>
    </source>
</reference>
<dbReference type="EMBL" id="GBRH01167622">
    <property type="protein sequence ID" value="JAE30274.1"/>
    <property type="molecule type" value="Transcribed_RNA"/>
</dbReference>
<reference evidence="1" key="2">
    <citation type="journal article" date="2015" name="Data Brief">
        <title>Shoot transcriptome of the giant reed, Arundo donax.</title>
        <authorList>
            <person name="Barrero R.A."/>
            <person name="Guerrero F.D."/>
            <person name="Moolhuijzen P."/>
            <person name="Goolsby J.A."/>
            <person name="Tidwell J."/>
            <person name="Bellgard S.E."/>
            <person name="Bellgard M.I."/>
        </authorList>
    </citation>
    <scope>NUCLEOTIDE SEQUENCE</scope>
    <source>
        <tissue evidence="1">Shoot tissue taken approximately 20 cm above the soil surface</tissue>
    </source>
</reference>
<dbReference type="AlphaFoldDB" id="A0A0A9H3A1"/>
<sequence>MPFLHTQKDEHAHLVTYVLLYVLYVLPNSQASEQLHLSVVGKSSIWKKNMPNYMCPGKLYLHLYATVSGHLTPLVTPISTLLQK</sequence>
<accession>A0A0A9H3A1</accession>
<organism evidence="1">
    <name type="scientific">Arundo donax</name>
    <name type="common">Giant reed</name>
    <name type="synonym">Donax arundinaceus</name>
    <dbReference type="NCBI Taxonomy" id="35708"/>
    <lineage>
        <taxon>Eukaryota</taxon>
        <taxon>Viridiplantae</taxon>
        <taxon>Streptophyta</taxon>
        <taxon>Embryophyta</taxon>
        <taxon>Tracheophyta</taxon>
        <taxon>Spermatophyta</taxon>
        <taxon>Magnoliopsida</taxon>
        <taxon>Liliopsida</taxon>
        <taxon>Poales</taxon>
        <taxon>Poaceae</taxon>
        <taxon>PACMAD clade</taxon>
        <taxon>Arundinoideae</taxon>
        <taxon>Arundineae</taxon>
        <taxon>Arundo</taxon>
    </lineage>
</organism>